<feature type="transmembrane region" description="Helical" evidence="1">
    <location>
        <begin position="146"/>
        <end position="167"/>
    </location>
</feature>
<dbReference type="STRING" id="56193.YP76_19390"/>
<feature type="transmembrane region" description="Helical" evidence="1">
    <location>
        <begin position="56"/>
        <end position="77"/>
    </location>
</feature>
<gene>
    <name evidence="2" type="ORF">YP76_19390</name>
</gene>
<dbReference type="EMBL" id="LBIC01000009">
    <property type="protein sequence ID" value="KKW90718.1"/>
    <property type="molecule type" value="Genomic_DNA"/>
</dbReference>
<dbReference type="PATRIC" id="fig|56193.3.peg.4081"/>
<evidence type="ECO:0000313" key="2">
    <source>
        <dbReference type="EMBL" id="KKW90718.1"/>
    </source>
</evidence>
<dbReference type="RefSeq" id="WP_046765218.1">
    <property type="nucleotide sequence ID" value="NZ_LBIC01000009.1"/>
</dbReference>
<feature type="transmembrane region" description="Helical" evidence="1">
    <location>
        <begin position="6"/>
        <end position="28"/>
    </location>
</feature>
<dbReference type="AlphaFoldDB" id="A0A0M3AL97"/>
<keyword evidence="3" id="KW-1185">Reference proteome</keyword>
<evidence type="ECO:0000313" key="3">
    <source>
        <dbReference type="Proteomes" id="UP000033874"/>
    </source>
</evidence>
<organism evidence="2 3">
    <name type="scientific">Sphingobium chungbukense</name>
    <dbReference type="NCBI Taxonomy" id="56193"/>
    <lineage>
        <taxon>Bacteria</taxon>
        <taxon>Pseudomonadati</taxon>
        <taxon>Pseudomonadota</taxon>
        <taxon>Alphaproteobacteria</taxon>
        <taxon>Sphingomonadales</taxon>
        <taxon>Sphingomonadaceae</taxon>
        <taxon>Sphingobium</taxon>
    </lineage>
</organism>
<feature type="transmembrane region" description="Helical" evidence="1">
    <location>
        <begin position="83"/>
        <end position="101"/>
    </location>
</feature>
<comment type="caution">
    <text evidence="2">The sequence shown here is derived from an EMBL/GenBank/DDBJ whole genome shotgun (WGS) entry which is preliminary data.</text>
</comment>
<feature type="transmembrane region" description="Helical" evidence="1">
    <location>
        <begin position="200"/>
        <end position="217"/>
    </location>
</feature>
<protein>
    <recommendedName>
        <fullName evidence="4">Integral membrane protein</fullName>
    </recommendedName>
</protein>
<accession>A0A0M3AL97</accession>
<evidence type="ECO:0008006" key="4">
    <source>
        <dbReference type="Google" id="ProtNLM"/>
    </source>
</evidence>
<feature type="transmembrane region" description="Helical" evidence="1">
    <location>
        <begin position="122"/>
        <end position="140"/>
    </location>
</feature>
<proteinExistence type="predicted"/>
<keyword evidence="1" id="KW-0812">Transmembrane</keyword>
<name>A0A0M3AL97_9SPHN</name>
<evidence type="ECO:0000256" key="1">
    <source>
        <dbReference type="SAM" id="Phobius"/>
    </source>
</evidence>
<reference evidence="2 3" key="1">
    <citation type="submission" date="2015-04" db="EMBL/GenBank/DDBJ databases">
        <title>Genome sequence of aromatic hydrocarbons-degrading Sphingobium chungbukense DJ77.</title>
        <authorList>
            <person name="Kim Y.-C."/>
            <person name="Chae J.-C."/>
        </authorList>
    </citation>
    <scope>NUCLEOTIDE SEQUENCE [LARGE SCALE GENOMIC DNA]</scope>
    <source>
        <strain evidence="2 3">DJ77</strain>
    </source>
</reference>
<keyword evidence="1" id="KW-0472">Membrane</keyword>
<dbReference type="Proteomes" id="UP000033874">
    <property type="component" value="Unassembled WGS sequence"/>
</dbReference>
<keyword evidence="1" id="KW-1133">Transmembrane helix</keyword>
<sequence length="220" mass="24721">MIVAWLLAAHIAVLGYWLGSEFVINSTYRYVSYSDRMPFEERSRLMEHVMHVDQHVRYALVLQASLGPAIAALYGYIPGGEATAIGFGIFGAFWFGFVELVHRLRHSRIGKTLGAIDRTSRYVLMAVLLGVATGLIGGAWDMPQWLRWKLALFACVMMCGVGIRLALIAHFRTWAIMAREGPTDETNAIIKRTYVRATSVLLLLWVFITAITVVSIWKPM</sequence>